<organism evidence="21 22">
    <name type="scientific">Plasmodium ovale curtisi</name>
    <dbReference type="NCBI Taxonomy" id="864141"/>
    <lineage>
        <taxon>Eukaryota</taxon>
        <taxon>Sar</taxon>
        <taxon>Alveolata</taxon>
        <taxon>Apicomplexa</taxon>
        <taxon>Aconoidasida</taxon>
        <taxon>Haemosporida</taxon>
        <taxon>Plasmodiidae</taxon>
        <taxon>Plasmodium</taxon>
        <taxon>Plasmodium (Plasmodium)</taxon>
    </lineage>
</organism>
<evidence type="ECO:0000256" key="17">
    <source>
        <dbReference type="PIRNR" id="PIRNR017689"/>
    </source>
</evidence>
<evidence type="ECO:0000256" key="9">
    <source>
        <dbReference type="ARBA" id="ARBA00022884"/>
    </source>
</evidence>
<evidence type="ECO:0000256" key="18">
    <source>
        <dbReference type="PIRSR" id="PIRSR017689-1"/>
    </source>
</evidence>
<dbReference type="InterPro" id="IPR015422">
    <property type="entry name" value="PyrdxlP-dep_Trfase_small"/>
</dbReference>
<comment type="function">
    <text evidence="2 17">Converts O-phosphoseryl-tRNA(Sec) to selenocysteinyl-tRNA(Sec) required for selenoprotein biosynthesis.</text>
</comment>
<reference evidence="22" key="1">
    <citation type="submission" date="2016-05" db="EMBL/GenBank/DDBJ databases">
        <authorList>
            <person name="Naeem Raeece"/>
        </authorList>
    </citation>
    <scope>NUCLEOTIDE SEQUENCE [LARGE SCALE GENOMIC DNA]</scope>
</reference>
<keyword evidence="10 17" id="KW-0663">Pyridoxal phosphate</keyword>
<comment type="subcellular location">
    <subcellularLocation>
        <location evidence="17">Cytoplasm</location>
    </subcellularLocation>
</comment>
<feature type="binding site" evidence="18">
    <location>
        <position position="124"/>
    </location>
    <ligand>
        <name>substrate</name>
    </ligand>
</feature>
<comment type="similarity">
    <text evidence="4 17">Belongs to the SepSecS family.</text>
</comment>
<dbReference type="EMBL" id="FLQV01003139">
    <property type="protein sequence ID" value="SBT02158.1"/>
    <property type="molecule type" value="Genomic_DNA"/>
</dbReference>
<evidence type="ECO:0000256" key="2">
    <source>
        <dbReference type="ARBA" id="ARBA00002552"/>
    </source>
</evidence>
<feature type="modified residue" description="N6-(pyridoxal phosphate)lysine" evidence="19">
    <location>
        <position position="303"/>
    </location>
</feature>
<proteinExistence type="inferred from homology"/>
<keyword evidence="9 17" id="KW-0694">RNA-binding</keyword>
<evidence type="ECO:0000256" key="13">
    <source>
        <dbReference type="ARBA" id="ARBA00030669"/>
    </source>
</evidence>
<feature type="site" description="May act as a substrate filter by repelling compounds with a negatively charged alpha-carboxylate" evidence="19">
    <location>
        <position position="93"/>
    </location>
</feature>
<dbReference type="InterPro" id="IPR015421">
    <property type="entry name" value="PyrdxlP-dep_Trfase_major"/>
</dbReference>
<dbReference type="Gene3D" id="3.90.1150.10">
    <property type="entry name" value="Aspartate Aminotransferase, domain 1"/>
    <property type="match status" value="1"/>
</dbReference>
<dbReference type="PANTHER" id="PTHR12944">
    <property type="entry name" value="SOLUBLE LIVER ANTIGEN/LIVER PANCREAS ANTIGEN"/>
    <property type="match status" value="1"/>
</dbReference>
<evidence type="ECO:0000313" key="21">
    <source>
        <dbReference type="EMBL" id="SBT02158.1"/>
    </source>
</evidence>
<evidence type="ECO:0000256" key="19">
    <source>
        <dbReference type="PIRSR" id="PIRSR017689-50"/>
    </source>
</evidence>
<sequence length="604" mass="68532">MSKPLGDNVKGEPLEGGMISNTKPEGKHYMEVKKKKKKTVIYTERQTKQPIVHILSHGRVPNEGLNEITIMTLLHQISSQNLCNSEKNVKIGERENRIYSAFVRSKYIGFGHGIGRSGNLEEAQPKSAGNSILAKVTTRMVKDIIRSFGIKSCEEVYILPYATGMCISTCLLYLKRLRTNSEYVLISRIDHKTCYKCIDFCNLKYIVIDMLYRDNELCTDIEKMKNVIEEHGNKICCVISVTSSYAPRNADDIVKISLLCNKYDIPHIINNAFGLQCIYICKEIQKCFDLKGRIDFIVQSCDKNFLLPVCGSIVFSSNKTKINEMKKLYPGRTPVHAYLDLFITLLELGKKKILQLRKERVKNFEWLKEQVIEICLKYNLHLIKSSRNFISMAINLNELYKYCGKDNPRAISLLGSFLFYRNVTGHRVICSPMMTGACVSSKNKREAVEAVEAVRVASETNSVEAEVPIDHVPIRGVPIDHVPIRDVLIDDVPIRNVPIDDVPIRDVQISCSEKEKANGEASKRGLSPGSYSYPGKLENGAEKSKVIIGNHTFQNFGSSCDAYPFSYIAFSCVIGIERPELRRFVQKLDDSISHFIRRFQARRP</sequence>
<dbReference type="GO" id="GO:0005737">
    <property type="term" value="C:cytoplasm"/>
    <property type="evidence" value="ECO:0007669"/>
    <property type="project" value="UniProtKB-SubCell"/>
</dbReference>
<evidence type="ECO:0000256" key="8">
    <source>
        <dbReference type="ARBA" id="ARBA00022679"/>
    </source>
</evidence>
<feature type="binding site" evidence="18">
    <location>
        <position position="94"/>
    </location>
    <ligand>
        <name>pyridoxal 5'-phosphate</name>
        <dbReference type="ChEBI" id="CHEBI:597326"/>
    </ligand>
</feature>
<dbReference type="Proteomes" id="UP000078546">
    <property type="component" value="Unassembled WGS sequence"/>
</dbReference>
<comment type="catalytic activity">
    <reaction evidence="16 17">
        <text>O-phospho-L-seryl-tRNA(Sec) + selenophosphate + H2O = L-selenocysteinyl-tRNA(Sec) + 2 phosphate</text>
        <dbReference type="Rhea" id="RHEA:25041"/>
        <dbReference type="Rhea" id="RHEA-COMP:9743"/>
        <dbReference type="Rhea" id="RHEA-COMP:9947"/>
        <dbReference type="ChEBI" id="CHEBI:15377"/>
        <dbReference type="ChEBI" id="CHEBI:16144"/>
        <dbReference type="ChEBI" id="CHEBI:43474"/>
        <dbReference type="ChEBI" id="CHEBI:78551"/>
        <dbReference type="ChEBI" id="CHEBI:78573"/>
        <dbReference type="EC" id="2.9.1.2"/>
    </reaction>
</comment>
<evidence type="ECO:0000256" key="7">
    <source>
        <dbReference type="ARBA" id="ARBA00022555"/>
    </source>
</evidence>
<evidence type="ECO:0000256" key="10">
    <source>
        <dbReference type="ARBA" id="ARBA00022898"/>
    </source>
</evidence>
<feature type="binding site" evidence="18">
    <location>
        <position position="116"/>
    </location>
    <ligand>
        <name>substrate</name>
    </ligand>
</feature>
<evidence type="ECO:0000256" key="6">
    <source>
        <dbReference type="ARBA" id="ARBA00021963"/>
    </source>
</evidence>
<dbReference type="InterPro" id="IPR008829">
    <property type="entry name" value="SepSecS/SepCysS"/>
</dbReference>
<dbReference type="SUPFAM" id="SSF53383">
    <property type="entry name" value="PLP-dependent transferases"/>
    <property type="match status" value="1"/>
</dbReference>
<keyword evidence="17" id="KW-0963">Cytoplasm</keyword>
<feature type="binding site" evidence="18">
    <location>
        <position position="421"/>
    </location>
    <ligand>
        <name>tRNA</name>
        <dbReference type="ChEBI" id="CHEBI:17843"/>
    </ligand>
</feature>
<evidence type="ECO:0000256" key="12">
    <source>
        <dbReference type="ARBA" id="ARBA00023266"/>
    </source>
</evidence>
<dbReference type="InterPro" id="IPR015424">
    <property type="entry name" value="PyrdxlP-dep_Trfase"/>
</dbReference>
<dbReference type="Pfam" id="PF05889">
    <property type="entry name" value="SepSecS"/>
    <property type="match status" value="1"/>
</dbReference>
<evidence type="ECO:0000256" key="16">
    <source>
        <dbReference type="ARBA" id="ARBA00048808"/>
    </source>
</evidence>
<dbReference type="PIRSF" id="PIRSF017689">
    <property type="entry name" value="SepSecS"/>
    <property type="match status" value="1"/>
</dbReference>
<evidence type="ECO:0000313" key="22">
    <source>
        <dbReference type="Proteomes" id="UP000078546"/>
    </source>
</evidence>
<dbReference type="EC" id="2.9.1.2" evidence="5 17"/>
<feature type="region of interest" description="Disordered" evidence="20">
    <location>
        <begin position="1"/>
        <end position="24"/>
    </location>
</feature>
<dbReference type="GO" id="GO:0001514">
    <property type="term" value="P:selenocysteine incorporation"/>
    <property type="evidence" value="ECO:0007669"/>
    <property type="project" value="TreeGrafter"/>
</dbReference>
<feature type="binding site" evidence="18">
    <location>
        <position position="117"/>
    </location>
    <ligand>
        <name>substrate</name>
    </ligand>
</feature>
<comment type="pathway">
    <text evidence="3 17">Aminoacyl-tRNA biosynthesis; selenocysteinyl-tRNA(Sec) biosynthesis; selenocysteinyl-tRNA(Sec) from L-seryl-tRNA(Sec) (archaeal/eukaryal route): step 2/2.</text>
</comment>
<dbReference type="AlphaFoldDB" id="A0A1A8XBU6"/>
<name>A0A1A8XBU6_PLAOA</name>
<protein>
    <recommendedName>
        <fullName evidence="6 17">O-phosphoseryl-tRNA(Sec) selenium transferase</fullName>
        <ecNumber evidence="5 17">2.9.1.2</ecNumber>
    </recommendedName>
    <alternativeName>
        <fullName evidence="13 17">Selenocysteine synthase</fullName>
    </alternativeName>
    <alternativeName>
        <fullName evidence="14 17">Selenocysteinyl-tRNA(Sec) synthase</fullName>
    </alternativeName>
    <alternativeName>
        <fullName evidence="15 17">Sep-tRNA:Sec-tRNA synthase</fullName>
    </alternativeName>
</protein>
<gene>
    <name evidence="21" type="ORF">POVCU1_073710</name>
</gene>
<dbReference type="Gene3D" id="3.40.640.10">
    <property type="entry name" value="Type I PLP-dependent aspartate aminotransferase-like (Major domain)"/>
    <property type="match status" value="1"/>
</dbReference>
<evidence type="ECO:0000256" key="11">
    <source>
        <dbReference type="ARBA" id="ARBA00022917"/>
    </source>
</evidence>
<accession>A0A1A8XBU6</accession>
<keyword evidence="11 17" id="KW-0648">Protein biosynthesis</keyword>
<dbReference type="GO" id="GO:0001717">
    <property type="term" value="P:conversion of seryl-tRNAsec to selenocys-tRNAsec"/>
    <property type="evidence" value="ECO:0007669"/>
    <property type="project" value="UniProtKB-UniRule"/>
</dbReference>
<evidence type="ECO:0000256" key="5">
    <source>
        <dbReference type="ARBA" id="ARBA00012464"/>
    </source>
</evidence>
<evidence type="ECO:0000256" key="15">
    <source>
        <dbReference type="ARBA" id="ARBA00032693"/>
    </source>
</evidence>
<keyword evidence="7 17" id="KW-0820">tRNA-binding</keyword>
<dbReference type="InterPro" id="IPR019872">
    <property type="entry name" value="Sec-tRNA_Se_transferase"/>
</dbReference>
<evidence type="ECO:0000256" key="3">
    <source>
        <dbReference type="ARBA" id="ARBA00004822"/>
    </source>
</evidence>
<dbReference type="UniPathway" id="UPA00906">
    <property type="reaction ID" value="UER00898"/>
</dbReference>
<keyword evidence="8 17" id="KW-0808">Transferase</keyword>
<dbReference type="PANTHER" id="PTHR12944:SF2">
    <property type="entry name" value="O-PHOSPHOSERYL-TRNA(SEC) SELENIUM TRANSFERASE"/>
    <property type="match status" value="1"/>
</dbReference>
<keyword evidence="12 17" id="KW-0711">Selenium</keyword>
<dbReference type="GO" id="GO:0098621">
    <property type="term" value="F:O-phosphoseryl-tRNA(Sec) selenium transferase activity"/>
    <property type="evidence" value="ECO:0007669"/>
    <property type="project" value="UniProtKB-EC"/>
</dbReference>
<dbReference type="NCBIfam" id="TIGR03531">
    <property type="entry name" value="selenium_SpcS"/>
    <property type="match status" value="1"/>
</dbReference>
<evidence type="ECO:0000256" key="4">
    <source>
        <dbReference type="ARBA" id="ARBA00007037"/>
    </source>
</evidence>
<evidence type="ECO:0000256" key="14">
    <source>
        <dbReference type="ARBA" id="ARBA00032048"/>
    </source>
</evidence>
<dbReference type="GO" id="GO:0000049">
    <property type="term" value="F:tRNA binding"/>
    <property type="evidence" value="ECO:0007669"/>
    <property type="project" value="UniProtKB-UniRule"/>
</dbReference>
<evidence type="ECO:0000256" key="1">
    <source>
        <dbReference type="ARBA" id="ARBA00001933"/>
    </source>
</evidence>
<comment type="cofactor">
    <cofactor evidence="1 17 19">
        <name>pyridoxal 5'-phosphate</name>
        <dbReference type="ChEBI" id="CHEBI:597326"/>
    </cofactor>
</comment>
<feature type="binding site" evidence="18">
    <location>
        <position position="332"/>
    </location>
    <ligand>
        <name>substrate</name>
    </ligand>
</feature>
<evidence type="ECO:0000256" key="20">
    <source>
        <dbReference type="SAM" id="MobiDB-lite"/>
    </source>
</evidence>